<evidence type="ECO:0000256" key="2">
    <source>
        <dbReference type="SAM" id="SignalP"/>
    </source>
</evidence>
<dbReference type="EMBL" id="PGCI01000658">
    <property type="protein sequence ID" value="PLW22622.1"/>
    <property type="molecule type" value="Genomic_DNA"/>
</dbReference>
<feature type="signal peptide" evidence="2">
    <location>
        <begin position="1"/>
        <end position="18"/>
    </location>
</feature>
<dbReference type="EMBL" id="PGCI01000050">
    <property type="protein sequence ID" value="PLW45227.1"/>
    <property type="molecule type" value="Genomic_DNA"/>
</dbReference>
<evidence type="ECO:0000313" key="4">
    <source>
        <dbReference type="EMBL" id="PLW45227.1"/>
    </source>
</evidence>
<evidence type="ECO:0000313" key="3">
    <source>
        <dbReference type="EMBL" id="PLW22622.1"/>
    </source>
</evidence>
<keyword evidence="2" id="KW-0732">Signal</keyword>
<dbReference type="Proteomes" id="UP000235392">
    <property type="component" value="Unassembled WGS sequence"/>
</dbReference>
<evidence type="ECO:0000256" key="1">
    <source>
        <dbReference type="SAM" id="MobiDB-lite"/>
    </source>
</evidence>
<feature type="region of interest" description="Disordered" evidence="1">
    <location>
        <begin position="50"/>
        <end position="78"/>
    </location>
</feature>
<protein>
    <submittedName>
        <fullName evidence="3">Uncharacterized protein</fullName>
    </submittedName>
</protein>
<evidence type="ECO:0000313" key="5">
    <source>
        <dbReference type="Proteomes" id="UP000235392"/>
    </source>
</evidence>
<feature type="chain" id="PRO_5014563349" evidence="2">
    <location>
        <begin position="19"/>
        <end position="484"/>
    </location>
</feature>
<reference evidence="3 5" key="1">
    <citation type="submission" date="2017-11" db="EMBL/GenBank/DDBJ databases">
        <title>De novo assembly and phasing of dikaryotic genomes from two isolates of Puccinia coronata f. sp. avenae, the causal agent of oat crown rust.</title>
        <authorList>
            <person name="Miller M.E."/>
            <person name="Zhang Y."/>
            <person name="Omidvar V."/>
            <person name="Sperschneider J."/>
            <person name="Schwessinger B."/>
            <person name="Raley C."/>
            <person name="Palmer J.M."/>
            <person name="Garnica D."/>
            <person name="Upadhyaya N."/>
            <person name="Rathjen J."/>
            <person name="Taylor J.M."/>
            <person name="Park R.F."/>
            <person name="Dodds P.N."/>
            <person name="Hirsch C.D."/>
            <person name="Kianian S.F."/>
            <person name="Figueroa M."/>
        </authorList>
    </citation>
    <scope>NUCLEOTIDE SEQUENCE [LARGE SCALE GENOMIC DNA]</scope>
    <source>
        <strain evidence="3">12SD80</strain>
    </source>
</reference>
<proteinExistence type="predicted"/>
<gene>
    <name evidence="4" type="ORF">PCASD_04024</name>
    <name evidence="3" type="ORF">PCASD_12225</name>
</gene>
<sequence>MKVLLALLLLNNTWACEALIGSKKELSDWPLNTAWGDEAELTRGLYPDDLTDAGHFNNHPEHPSGTTSPAYASQSNHDQLDSSVWEMPESNLGFNNFGYNLDGCKSFNLDASSGMNLPSHAYHHHPFGTETHRVLESGTSDPLFWTKVLESLDAHTPQQHHSNLVPDVASNSKHHPTGLMELDAPIDYDLFNSFEPHTLNVPSNFNHNPTESMKLEAPTDSPINPFQPRIPTSSSLAPATSFGLPIPVFTKKFFQEAGESNDKHDAHSIEKILIHLELREEESPVMMDDDTNLFRFCQHFPYIRTKKNPREKTEKGMTYRQTKYFTTNRKIWLNYWKAKTNIDLDGYVKQIDLPSFRKIFPLFLFHIEVITMILPPMKMEGLDARCQWYVKFVNAINKLPDAQEEPELYQQVHSFSPKNPRSSNHHSAALWKLVPAWAKMYRPSIIIRETPGKPLQVPPGTTSFINAIFAGSITKLTQKCQSGT</sequence>
<organism evidence="3 5">
    <name type="scientific">Puccinia coronata f. sp. avenae</name>
    <dbReference type="NCBI Taxonomy" id="200324"/>
    <lineage>
        <taxon>Eukaryota</taxon>
        <taxon>Fungi</taxon>
        <taxon>Dikarya</taxon>
        <taxon>Basidiomycota</taxon>
        <taxon>Pucciniomycotina</taxon>
        <taxon>Pucciniomycetes</taxon>
        <taxon>Pucciniales</taxon>
        <taxon>Pucciniaceae</taxon>
        <taxon>Puccinia</taxon>
    </lineage>
</organism>
<name>A0A2N5TAX2_9BASI</name>
<feature type="compositionally biased region" description="Polar residues" evidence="1">
    <location>
        <begin position="64"/>
        <end position="77"/>
    </location>
</feature>
<dbReference type="AlphaFoldDB" id="A0A2N5TAX2"/>
<accession>A0A2N5TAX2</accession>
<comment type="caution">
    <text evidence="3">The sequence shown here is derived from an EMBL/GenBank/DDBJ whole genome shotgun (WGS) entry which is preliminary data.</text>
</comment>